<keyword evidence="5 7" id="KW-1133">Transmembrane helix</keyword>
<dbReference type="EMBL" id="CP001802">
    <property type="protein sequence ID" value="ACY23169.1"/>
    <property type="molecule type" value="Genomic_DNA"/>
</dbReference>
<dbReference type="PANTHER" id="PTHR32322">
    <property type="entry name" value="INNER MEMBRANE TRANSPORTER"/>
    <property type="match status" value="1"/>
</dbReference>
<evidence type="ECO:0000259" key="8">
    <source>
        <dbReference type="Pfam" id="PF00892"/>
    </source>
</evidence>
<dbReference type="AlphaFoldDB" id="D0L416"/>
<dbReference type="Proteomes" id="UP000001219">
    <property type="component" value="Chromosome"/>
</dbReference>
<dbReference type="SUPFAM" id="SSF103481">
    <property type="entry name" value="Multidrug resistance efflux transporter EmrE"/>
    <property type="match status" value="2"/>
</dbReference>
<dbReference type="InterPro" id="IPR000620">
    <property type="entry name" value="EamA_dom"/>
</dbReference>
<feature type="transmembrane region" description="Helical" evidence="7">
    <location>
        <begin position="277"/>
        <end position="294"/>
    </location>
</feature>
<feature type="transmembrane region" description="Helical" evidence="7">
    <location>
        <begin position="252"/>
        <end position="271"/>
    </location>
</feature>
<feature type="transmembrane region" description="Helical" evidence="7">
    <location>
        <begin position="27"/>
        <end position="47"/>
    </location>
</feature>
<feature type="transmembrane region" description="Helical" evidence="7">
    <location>
        <begin position="96"/>
        <end position="117"/>
    </location>
</feature>
<gene>
    <name evidence="9" type="ordered locus">Gbro_3998</name>
</gene>
<proteinExistence type="inferred from homology"/>
<dbReference type="InterPro" id="IPR050638">
    <property type="entry name" value="AA-Vitamin_Transporters"/>
</dbReference>
<feature type="domain" description="EamA" evidence="8">
    <location>
        <begin position="152"/>
        <end position="292"/>
    </location>
</feature>
<organism evidence="9 10">
    <name type="scientific">Gordonia bronchialis (strain ATCC 25592 / DSM 43247 / BCRC 13721 / JCM 3198 / KCTC 3076 / NBRC 16047 / NCTC 10667)</name>
    <name type="common">Rhodococcus bronchialis</name>
    <dbReference type="NCBI Taxonomy" id="526226"/>
    <lineage>
        <taxon>Bacteria</taxon>
        <taxon>Bacillati</taxon>
        <taxon>Actinomycetota</taxon>
        <taxon>Actinomycetes</taxon>
        <taxon>Mycobacteriales</taxon>
        <taxon>Gordoniaceae</taxon>
        <taxon>Gordonia</taxon>
    </lineage>
</organism>
<evidence type="ECO:0000256" key="3">
    <source>
        <dbReference type="ARBA" id="ARBA00022475"/>
    </source>
</evidence>
<comment type="similarity">
    <text evidence="2">Belongs to the EamA transporter family.</text>
</comment>
<keyword evidence="6 7" id="KW-0472">Membrane</keyword>
<evidence type="ECO:0000256" key="4">
    <source>
        <dbReference type="ARBA" id="ARBA00022692"/>
    </source>
</evidence>
<evidence type="ECO:0000256" key="7">
    <source>
        <dbReference type="SAM" id="Phobius"/>
    </source>
</evidence>
<dbReference type="InterPro" id="IPR037185">
    <property type="entry name" value="EmrE-like"/>
</dbReference>
<feature type="transmembrane region" description="Helical" evidence="7">
    <location>
        <begin position="68"/>
        <end position="90"/>
    </location>
</feature>
<dbReference type="KEGG" id="gbr:Gbro_3998"/>
<name>D0L416_GORB4</name>
<evidence type="ECO:0000256" key="5">
    <source>
        <dbReference type="ARBA" id="ARBA00022989"/>
    </source>
</evidence>
<dbReference type="GO" id="GO:0005886">
    <property type="term" value="C:plasma membrane"/>
    <property type="evidence" value="ECO:0007669"/>
    <property type="project" value="UniProtKB-SubCell"/>
</dbReference>
<dbReference type="PANTHER" id="PTHR32322:SF18">
    <property type="entry name" value="S-ADENOSYLMETHIONINE_S-ADENOSYLHOMOCYSTEINE TRANSPORTER"/>
    <property type="match status" value="1"/>
</dbReference>
<feature type="transmembrane region" description="Helical" evidence="7">
    <location>
        <begin position="124"/>
        <end position="144"/>
    </location>
</feature>
<dbReference type="Pfam" id="PF00892">
    <property type="entry name" value="EamA"/>
    <property type="match status" value="2"/>
</dbReference>
<keyword evidence="4 7" id="KW-0812">Transmembrane</keyword>
<evidence type="ECO:0000256" key="2">
    <source>
        <dbReference type="ARBA" id="ARBA00007362"/>
    </source>
</evidence>
<feature type="domain" description="EamA" evidence="8">
    <location>
        <begin position="2"/>
        <end position="141"/>
    </location>
</feature>
<feature type="transmembrane region" description="Helical" evidence="7">
    <location>
        <begin position="150"/>
        <end position="170"/>
    </location>
</feature>
<protein>
    <recommendedName>
        <fullName evidence="8">EamA domain-containing protein</fullName>
    </recommendedName>
</protein>
<evidence type="ECO:0000256" key="6">
    <source>
        <dbReference type="ARBA" id="ARBA00023136"/>
    </source>
</evidence>
<keyword evidence="10" id="KW-1185">Reference proteome</keyword>
<reference evidence="10" key="1">
    <citation type="submission" date="2009-10" db="EMBL/GenBank/DDBJ databases">
        <title>The complete chromosome of Gordonia bronchialis DSM 43247.</title>
        <authorList>
            <consortium name="US DOE Joint Genome Institute (JGI-PGF)"/>
            <person name="Lucas S."/>
            <person name="Copeland A."/>
            <person name="Lapidus A."/>
            <person name="Glavina del Rio T."/>
            <person name="Dalin E."/>
            <person name="Tice H."/>
            <person name="Bruce D."/>
            <person name="Goodwin L."/>
            <person name="Pitluck S."/>
            <person name="Kyrpides N."/>
            <person name="Mavromatis K."/>
            <person name="Ivanova N."/>
            <person name="Ovchinnikova G."/>
            <person name="Saunders E."/>
            <person name="Brettin T."/>
            <person name="Detter J.C."/>
            <person name="Han C."/>
            <person name="Larimer F."/>
            <person name="Land M."/>
            <person name="Hauser L."/>
            <person name="Markowitz V."/>
            <person name="Cheng J.-F."/>
            <person name="Hugenholtz P."/>
            <person name="Woyke T."/>
            <person name="Wu D."/>
            <person name="Jando M."/>
            <person name="Schneider S."/>
            <person name="Goeker M."/>
            <person name="Klenk H.-P."/>
            <person name="Eisen J.A."/>
        </authorList>
    </citation>
    <scope>NUCLEOTIDE SEQUENCE [LARGE SCALE GENOMIC DNA]</scope>
    <source>
        <strain evidence="10">ATCC 25592 / DSM 43247 / BCRC 13721 / JCM 3198 / KCTC 3076 / NBRC 16047 / NCTC 10667</strain>
    </source>
</reference>
<dbReference type="eggNOG" id="COG0697">
    <property type="taxonomic scope" value="Bacteria"/>
</dbReference>
<comment type="subcellular location">
    <subcellularLocation>
        <location evidence="1">Cell membrane</location>
        <topology evidence="1">Multi-pass membrane protein</topology>
    </subcellularLocation>
</comment>
<sequence>MLAVVSAASFGISGALATPLMASGWSPGAVVAIRIGLGGVALLPFAIRDQGGWSSLRAHHLARLVREHGRIIMLYGLLAITAAQFCYFSAIQTMDVGPALLIEYTAPVVVVCWMWVVHRQRPSGWAFAGIAIAAAGLVLVLNIFGGSSLSTSGVLWSFGAMIGAAGYFLISAHGDGALPPSVLAAGGMIFSAILLLALGAARLMPMTAGASRIQFDGFAAPAWAVLLGLALISAATAYLTGIGAARRLGARLASLCALMEVVAAIVWAAALLGQIPAPMQIVGGVLIIAGVVAAKMGEKDSAAPIPDAVPLDGVPDRVGRD</sequence>
<accession>D0L416</accession>
<dbReference type="STRING" id="526226.Gbro_3998"/>
<dbReference type="HOGENOM" id="CLU_033863_1_0_11"/>
<evidence type="ECO:0000313" key="10">
    <source>
        <dbReference type="Proteomes" id="UP000001219"/>
    </source>
</evidence>
<evidence type="ECO:0000313" key="9">
    <source>
        <dbReference type="EMBL" id="ACY23169.1"/>
    </source>
</evidence>
<reference evidence="9 10" key="2">
    <citation type="journal article" date="2010" name="Stand. Genomic Sci.">
        <title>Complete genome sequence of Gordonia bronchialis type strain (3410).</title>
        <authorList>
            <person name="Ivanova N."/>
            <person name="Sikorski J."/>
            <person name="Jando M."/>
            <person name="Lapidus A."/>
            <person name="Nolan M."/>
            <person name="Lucas S."/>
            <person name="Del Rio T.G."/>
            <person name="Tice H."/>
            <person name="Copeland A."/>
            <person name="Cheng J.F."/>
            <person name="Chen F."/>
            <person name="Bruce D."/>
            <person name="Goodwin L."/>
            <person name="Pitluck S."/>
            <person name="Mavromatis K."/>
            <person name="Ovchinnikova G."/>
            <person name="Pati A."/>
            <person name="Chen A."/>
            <person name="Palaniappan K."/>
            <person name="Land M."/>
            <person name="Hauser L."/>
            <person name="Chang Y.J."/>
            <person name="Jeffries C.D."/>
            <person name="Chain P."/>
            <person name="Saunders E."/>
            <person name="Han C."/>
            <person name="Detter J.C."/>
            <person name="Brettin T."/>
            <person name="Rohde M."/>
            <person name="Goker M."/>
            <person name="Bristow J."/>
            <person name="Eisen J.A."/>
            <person name="Markowitz V."/>
            <person name="Hugenholtz P."/>
            <person name="Klenk H.P."/>
            <person name="Kyrpides N.C."/>
        </authorList>
    </citation>
    <scope>NUCLEOTIDE SEQUENCE [LARGE SCALE GENOMIC DNA]</scope>
    <source>
        <strain evidence="10">ATCC 25592 / DSM 43247 / BCRC 13721 / JCM 3198 / KCTC 3076 / NBRC 16047 / NCTC 10667</strain>
    </source>
</reference>
<feature type="transmembrane region" description="Helical" evidence="7">
    <location>
        <begin position="221"/>
        <end position="240"/>
    </location>
</feature>
<feature type="transmembrane region" description="Helical" evidence="7">
    <location>
        <begin position="182"/>
        <end position="201"/>
    </location>
</feature>
<evidence type="ECO:0000256" key="1">
    <source>
        <dbReference type="ARBA" id="ARBA00004651"/>
    </source>
</evidence>
<keyword evidence="3" id="KW-1003">Cell membrane</keyword>